<dbReference type="OrthoDB" id="8063408at2759"/>
<comment type="caution">
    <text evidence="1">The sequence shown here is derived from an EMBL/GenBank/DDBJ whole genome shotgun (WGS) entry which is preliminary data.</text>
</comment>
<organism evidence="1 2">
    <name type="scientific">Eumeta variegata</name>
    <name type="common">Bagworm moth</name>
    <name type="synonym">Eumeta japonica</name>
    <dbReference type="NCBI Taxonomy" id="151549"/>
    <lineage>
        <taxon>Eukaryota</taxon>
        <taxon>Metazoa</taxon>
        <taxon>Ecdysozoa</taxon>
        <taxon>Arthropoda</taxon>
        <taxon>Hexapoda</taxon>
        <taxon>Insecta</taxon>
        <taxon>Pterygota</taxon>
        <taxon>Neoptera</taxon>
        <taxon>Endopterygota</taxon>
        <taxon>Lepidoptera</taxon>
        <taxon>Glossata</taxon>
        <taxon>Ditrysia</taxon>
        <taxon>Tineoidea</taxon>
        <taxon>Psychidae</taxon>
        <taxon>Oiketicinae</taxon>
        <taxon>Eumeta</taxon>
    </lineage>
</organism>
<gene>
    <name evidence="1" type="ORF">EVAR_70624_1</name>
</gene>
<keyword evidence="2" id="KW-1185">Reference proteome</keyword>
<dbReference type="AlphaFoldDB" id="A0A4C2A866"/>
<evidence type="ECO:0000313" key="2">
    <source>
        <dbReference type="Proteomes" id="UP000299102"/>
    </source>
</evidence>
<accession>A0A4C2A866</accession>
<dbReference type="PANTHER" id="PTHR46114">
    <property type="entry name" value="APPLE DOMAIN-CONTAINING PROTEIN"/>
    <property type="match status" value="1"/>
</dbReference>
<reference evidence="1 2" key="1">
    <citation type="journal article" date="2019" name="Commun. Biol.">
        <title>The bagworm genome reveals a unique fibroin gene that provides high tensile strength.</title>
        <authorList>
            <person name="Kono N."/>
            <person name="Nakamura H."/>
            <person name="Ohtoshi R."/>
            <person name="Tomita M."/>
            <person name="Numata K."/>
            <person name="Arakawa K."/>
        </authorList>
    </citation>
    <scope>NUCLEOTIDE SEQUENCE [LARGE SCALE GENOMIC DNA]</scope>
</reference>
<sequence length="232" mass="25410">MNVVGINTKDLAQYKYPNVSSVSKPVPRADSDPLPICPGYWSTARVPNQWGAPPKGGVERCQGGRNAKVWQSRTHYEPGQQNVSSVPLVNPQVVLLPPVHIKLGLIWNFVKTLNGEGPAFQHINKSFPKLSYAKIKEGIFVGPYIQKLMADANFTKYLTPDEAAAWASFRSVLHNFLVFPWVSVVRFANTECSSANTMNGTCLARRECNNLNGTITGFCASDEADVASVSPT</sequence>
<proteinExistence type="predicted"/>
<dbReference type="Proteomes" id="UP000299102">
    <property type="component" value="Unassembled WGS sequence"/>
</dbReference>
<dbReference type="PANTHER" id="PTHR46114:SF1">
    <property type="entry name" value="ZAD DOMAIN-CONTAINING PROTEIN"/>
    <property type="match status" value="1"/>
</dbReference>
<name>A0A4C2A866_EUMVA</name>
<evidence type="ECO:0000313" key="1">
    <source>
        <dbReference type="EMBL" id="GBP95513.1"/>
    </source>
</evidence>
<protein>
    <submittedName>
        <fullName evidence="1">Uncharacterized protein</fullName>
    </submittedName>
</protein>
<dbReference type="EMBL" id="BGZK01002642">
    <property type="protein sequence ID" value="GBP95513.1"/>
    <property type="molecule type" value="Genomic_DNA"/>
</dbReference>